<comment type="caution">
    <text evidence="7">The sequence shown here is derived from an EMBL/GenBank/DDBJ whole genome shotgun (WGS) entry which is preliminary data.</text>
</comment>
<dbReference type="PANTHER" id="PTHR43808">
    <property type="entry name" value="ACETYLORNITHINE DEACETYLASE"/>
    <property type="match status" value="1"/>
</dbReference>
<reference evidence="7" key="1">
    <citation type="submission" date="2022-10" db="EMBL/GenBank/DDBJ databases">
        <title>The WGS of Solirubrobacter sp. CPCC 204708.</title>
        <authorList>
            <person name="Jiang Z."/>
        </authorList>
    </citation>
    <scope>NUCLEOTIDE SEQUENCE</scope>
    <source>
        <strain evidence="7">CPCC 204708</strain>
    </source>
</reference>
<accession>A0ABT4RHL8</accession>
<dbReference type="InterPro" id="IPR002933">
    <property type="entry name" value="Peptidase_M20"/>
</dbReference>
<dbReference type="SUPFAM" id="SSF55031">
    <property type="entry name" value="Bacterial exopeptidase dimerisation domain"/>
    <property type="match status" value="1"/>
</dbReference>
<dbReference type="Pfam" id="PF01546">
    <property type="entry name" value="Peptidase_M20"/>
    <property type="match status" value="1"/>
</dbReference>
<evidence type="ECO:0000259" key="6">
    <source>
        <dbReference type="Pfam" id="PF07687"/>
    </source>
</evidence>
<evidence type="ECO:0000313" key="8">
    <source>
        <dbReference type="Proteomes" id="UP001147700"/>
    </source>
</evidence>
<comment type="cofactor">
    <cofactor evidence="1">
        <name>Zn(2+)</name>
        <dbReference type="ChEBI" id="CHEBI:29105"/>
    </cofactor>
</comment>
<evidence type="ECO:0000256" key="4">
    <source>
        <dbReference type="ARBA" id="ARBA00022833"/>
    </source>
</evidence>
<dbReference type="InterPro" id="IPR050072">
    <property type="entry name" value="Peptidase_M20A"/>
</dbReference>
<dbReference type="InterPro" id="IPR036264">
    <property type="entry name" value="Bact_exopeptidase_dim_dom"/>
</dbReference>
<evidence type="ECO:0000256" key="3">
    <source>
        <dbReference type="ARBA" id="ARBA00022801"/>
    </source>
</evidence>
<feature type="domain" description="Peptidase M20 dimerisation" evidence="6">
    <location>
        <begin position="166"/>
        <end position="261"/>
    </location>
</feature>
<dbReference type="Pfam" id="PF07687">
    <property type="entry name" value="M20_dimer"/>
    <property type="match status" value="1"/>
</dbReference>
<keyword evidence="4" id="KW-0862">Zinc</keyword>
<dbReference type="NCBIfam" id="TIGR01900">
    <property type="entry name" value="dapE-gram_pos"/>
    <property type="match status" value="1"/>
</dbReference>
<gene>
    <name evidence="7" type="primary">dapE</name>
    <name evidence="7" type="ORF">OJ962_10795</name>
</gene>
<dbReference type="Gene3D" id="3.40.630.10">
    <property type="entry name" value="Zn peptidases"/>
    <property type="match status" value="1"/>
</dbReference>
<dbReference type="PROSITE" id="PS00758">
    <property type="entry name" value="ARGE_DAPE_CPG2_1"/>
    <property type="match status" value="1"/>
</dbReference>
<evidence type="ECO:0000256" key="1">
    <source>
        <dbReference type="ARBA" id="ARBA00001947"/>
    </source>
</evidence>
<dbReference type="SUPFAM" id="SSF53187">
    <property type="entry name" value="Zn-dependent exopeptidases"/>
    <property type="match status" value="1"/>
</dbReference>
<dbReference type="EMBL" id="JAPCID010000012">
    <property type="protein sequence ID" value="MDA0137990.1"/>
    <property type="molecule type" value="Genomic_DNA"/>
</dbReference>
<protein>
    <recommendedName>
        <fullName evidence="5">Succinyl-diaminopimelate desuccinylase</fullName>
        <ecNumber evidence="5">3.5.1.18</ecNumber>
    </recommendedName>
</protein>
<organism evidence="7 8">
    <name type="scientific">Solirubrobacter deserti</name>
    <dbReference type="NCBI Taxonomy" id="2282478"/>
    <lineage>
        <taxon>Bacteria</taxon>
        <taxon>Bacillati</taxon>
        <taxon>Actinomycetota</taxon>
        <taxon>Thermoleophilia</taxon>
        <taxon>Solirubrobacterales</taxon>
        <taxon>Solirubrobacteraceae</taxon>
        <taxon>Solirubrobacter</taxon>
    </lineage>
</organism>
<dbReference type="Proteomes" id="UP001147700">
    <property type="component" value="Unassembled WGS sequence"/>
</dbReference>
<dbReference type="InterPro" id="IPR010174">
    <property type="entry name" value="Succinyl-DAP_deSuclase_DapE"/>
</dbReference>
<sequence length="352" mass="36619">MPVAPAPSESEAAERLAARTLELIDIASESRHEAALAEHVASVLRGGGAVVEDLGDSCVLAYPSETRPQVLLAGHLDTVPAQDNLPGRIEDGRVFGLGASDMKGALAVMIELVLARVPYAAVFFPREELPATESALAPLLERHTLQQEFVVVMEPTDGELHAGCLGNINATWTFTGRSAHSARPWQGVNAIHQAALGIAALAAAPSLPVDFHGLTFHEVASVTKVSGGIAMNVVPETATAHVNFRYAPGRTPAEAEARLLALTQGLGALTVDGNAPSGAVAVDHPLAQKLITAGDLHVAPKQAWTPVAEFAAAGYPAVNFGPGETAQAHQRGEGIGVDRLLHAHRVLEAFGA</sequence>
<evidence type="ECO:0000256" key="5">
    <source>
        <dbReference type="NCBIfam" id="TIGR01900"/>
    </source>
</evidence>
<dbReference type="PANTHER" id="PTHR43808:SF31">
    <property type="entry name" value="N-ACETYL-L-CITRULLINE DEACETYLASE"/>
    <property type="match status" value="1"/>
</dbReference>
<keyword evidence="8" id="KW-1185">Reference proteome</keyword>
<dbReference type="GO" id="GO:0009014">
    <property type="term" value="F:succinyl-diaminopimelate desuccinylase activity"/>
    <property type="evidence" value="ECO:0007669"/>
    <property type="project" value="UniProtKB-EC"/>
</dbReference>
<name>A0ABT4RHL8_9ACTN</name>
<keyword evidence="3 7" id="KW-0378">Hydrolase</keyword>
<dbReference type="InterPro" id="IPR001261">
    <property type="entry name" value="ArgE/DapE_CS"/>
</dbReference>
<proteinExistence type="predicted"/>
<dbReference type="EC" id="3.5.1.18" evidence="5"/>
<dbReference type="InterPro" id="IPR011650">
    <property type="entry name" value="Peptidase_M20_dimer"/>
</dbReference>
<keyword evidence="2" id="KW-0479">Metal-binding</keyword>
<dbReference type="Gene3D" id="3.30.70.360">
    <property type="match status" value="1"/>
</dbReference>
<dbReference type="RefSeq" id="WP_202952885.1">
    <property type="nucleotide sequence ID" value="NZ_JAPCID010000012.1"/>
</dbReference>
<evidence type="ECO:0000313" key="7">
    <source>
        <dbReference type="EMBL" id="MDA0137990.1"/>
    </source>
</evidence>
<evidence type="ECO:0000256" key="2">
    <source>
        <dbReference type="ARBA" id="ARBA00022723"/>
    </source>
</evidence>